<feature type="compositionally biased region" description="Low complexity" evidence="1">
    <location>
        <begin position="674"/>
        <end position="685"/>
    </location>
</feature>
<proteinExistence type="predicted"/>
<feature type="region of interest" description="Disordered" evidence="1">
    <location>
        <begin position="486"/>
        <end position="636"/>
    </location>
</feature>
<evidence type="ECO:0000313" key="3">
    <source>
        <dbReference type="Proteomes" id="UP000528734"/>
    </source>
</evidence>
<dbReference type="Proteomes" id="UP000528734">
    <property type="component" value="Unassembled WGS sequence"/>
</dbReference>
<keyword evidence="3" id="KW-1185">Reference proteome</keyword>
<feature type="region of interest" description="Disordered" evidence="1">
    <location>
        <begin position="670"/>
        <end position="723"/>
    </location>
</feature>
<protein>
    <submittedName>
        <fullName evidence="2">Uncharacterized protein</fullName>
    </submittedName>
</protein>
<organism evidence="2 3">
    <name type="scientific">Bradyrhizobium archetypum</name>
    <dbReference type="NCBI Taxonomy" id="2721160"/>
    <lineage>
        <taxon>Bacteria</taxon>
        <taxon>Pseudomonadati</taxon>
        <taxon>Pseudomonadota</taxon>
        <taxon>Alphaproteobacteria</taxon>
        <taxon>Hyphomicrobiales</taxon>
        <taxon>Nitrobacteraceae</taxon>
        <taxon>Bradyrhizobium</taxon>
    </lineage>
</organism>
<sequence length="958" mass="104833">MDRNNINPFSPGEFQAYNATLQQQEQEPGNTSQQARFEQQLSELQHSAFYESSAEAGSPDGQTADGGEAIRRTDVGDSMQVAPIQGHSFSSTRQSVDISHTPFGRSTEVPSKRSRENDGPDEELFSRFREASKKSRASDGTIREEAKKSGPSDRTIRRDLEVLRNFSAWRQAKQKPPISSQLENLQALRAEGNEFAANDVRLAARIEAALTRLEQFTVGAPVTTLTRGGRPVEAPVTAVGASVMTLPRGGPRVEALVPEDEALINAACDDGVKRGFAAVTMQEYRRALNSFGRWLNKRGVSITQAGPEERDRYINSGKGSYLREFPRAWNLLQDYRQRANAPQPFPPQEVSPSADDEALFLEFNEVAPKIGVNLWALRQFSAWLQATQKASITGRVENLEALRAEADEFAGDDVRLRNLLRTALPRLRQYQQAVEANRALGLGPPEQAGSLAGQGAPQPSSLQELAATPATPSEGAWDWFREVMQEPAPSSSAPHRGLQPSSYQELPATPATPSAGAWDLFTEVMQEPTPSSTPHRGLQPSSYQELPATPATPSTGAWDWFREQMQEPTPSSTPHPGLQPSSYQELPATPATPSAGAWDLFTEVMQEPTPSSTPHRGLQPSSYQELPTTPATPSTGAWDWFREQMQEPTPTSSTPYRGSQPSYWDWLREQVQQPEPSSSARAAPSNIYGGLEPVPDPNAPTVSELRDDAHSAPARGIARPPSFIGPSLPPQELAEIGHMVDNWSHRSQPASDALIDILGNVGLLPNQFGPTQFTIERQLYSATLGPGGRSDVQLIHHPRASQMSEVQRSRQPLQEPASSSSASAPSDVYGSVESLVDLNPITRSELSDHAQPVRGAGSSSPGSSGAYRCRAELADIGPFLGDDWNHSRWDNQGRGREVSHSGTLYILNTWNLLPTPQNRRIEFTINGELYTAELRSRQSNAILGSGHVVYLIYHPQSD</sequence>
<accession>A0A7Y4H9I8</accession>
<feature type="region of interest" description="Disordered" evidence="1">
    <location>
        <begin position="844"/>
        <end position="865"/>
    </location>
</feature>
<dbReference type="AlphaFoldDB" id="A0A7Y4H9I8"/>
<evidence type="ECO:0000256" key="1">
    <source>
        <dbReference type="SAM" id="MobiDB-lite"/>
    </source>
</evidence>
<evidence type="ECO:0000313" key="2">
    <source>
        <dbReference type="EMBL" id="NOJ50156.1"/>
    </source>
</evidence>
<feature type="compositionally biased region" description="Polar residues" evidence="1">
    <location>
        <begin position="608"/>
        <end position="635"/>
    </location>
</feature>
<gene>
    <name evidence="2" type="ORF">HCN50_28590</name>
</gene>
<feature type="region of interest" description="Disordered" evidence="1">
    <location>
        <begin position="43"/>
        <end position="155"/>
    </location>
</feature>
<feature type="compositionally biased region" description="Polar residues" evidence="1">
    <location>
        <begin position="488"/>
        <end position="504"/>
    </location>
</feature>
<feature type="compositionally biased region" description="Polar residues" evidence="1">
    <location>
        <begin position="801"/>
        <end position="812"/>
    </location>
</feature>
<feature type="compositionally biased region" description="Polar residues" evidence="1">
    <location>
        <begin position="528"/>
        <end position="544"/>
    </location>
</feature>
<reference evidence="2 3" key="1">
    <citation type="submission" date="2020-03" db="EMBL/GenBank/DDBJ databases">
        <title>Bradyrhizobium diversity isolated from nodules of Muelleranthus trifoliolatus.</title>
        <authorList>
            <person name="Klepa M."/>
            <person name="Helene L."/>
            <person name="Hungria M."/>
        </authorList>
    </citation>
    <scope>NUCLEOTIDE SEQUENCE [LARGE SCALE GENOMIC DNA]</scope>
    <source>
        <strain evidence="2 3">WSM 1744</strain>
    </source>
</reference>
<dbReference type="RefSeq" id="WP_171713203.1">
    <property type="nucleotide sequence ID" value="NZ_JAAVLW010000010.1"/>
</dbReference>
<feature type="compositionally biased region" description="Polar residues" evidence="1">
    <location>
        <begin position="566"/>
        <end position="584"/>
    </location>
</feature>
<feature type="region of interest" description="Disordered" evidence="1">
    <location>
        <begin position="441"/>
        <end position="471"/>
    </location>
</feature>
<feature type="region of interest" description="Disordered" evidence="1">
    <location>
        <begin position="801"/>
        <end position="829"/>
    </location>
</feature>
<feature type="compositionally biased region" description="Low complexity" evidence="1">
    <location>
        <begin position="855"/>
        <end position="865"/>
    </location>
</feature>
<dbReference type="EMBL" id="JAAVLW010000010">
    <property type="protein sequence ID" value="NOJ50156.1"/>
    <property type="molecule type" value="Genomic_DNA"/>
</dbReference>
<name>A0A7Y4H9I8_9BRAD</name>
<feature type="compositionally biased region" description="Basic and acidic residues" evidence="1">
    <location>
        <begin position="110"/>
        <end position="155"/>
    </location>
</feature>
<comment type="caution">
    <text evidence="2">The sequence shown here is derived from an EMBL/GenBank/DDBJ whole genome shotgun (WGS) entry which is preliminary data.</text>
</comment>
<feature type="compositionally biased region" description="Polar residues" evidence="1">
    <location>
        <begin position="87"/>
        <end position="98"/>
    </location>
</feature>
<feature type="compositionally biased region" description="Low complexity" evidence="1">
    <location>
        <begin position="816"/>
        <end position="826"/>
    </location>
</feature>